<evidence type="ECO:0000256" key="3">
    <source>
        <dbReference type="ARBA" id="ARBA00005043"/>
    </source>
</evidence>
<comment type="similarity">
    <text evidence="4">Belongs to the WD repeat ELP2 family.</text>
</comment>
<keyword evidence="8" id="KW-0819">tRNA processing</keyword>
<keyword evidence="6" id="KW-0963">Cytoplasm</keyword>
<evidence type="ECO:0000256" key="11">
    <source>
        <dbReference type="PROSITE-ProRule" id="PRU00221"/>
    </source>
</evidence>
<comment type="subcellular location">
    <subcellularLocation>
        <location evidence="2">Cytoplasm</location>
    </subcellularLocation>
    <subcellularLocation>
        <location evidence="1">Nucleus</location>
    </subcellularLocation>
</comment>
<dbReference type="PANTHER" id="PTHR44111:SF1">
    <property type="entry name" value="ELONGATOR COMPLEX PROTEIN 2"/>
    <property type="match status" value="1"/>
</dbReference>
<evidence type="ECO:0000256" key="7">
    <source>
        <dbReference type="ARBA" id="ARBA00022574"/>
    </source>
</evidence>
<sequence>MEQLDSIFTAAGCACRPNVLDWCSNTDFICFAISLDIAASHSAEITSLKFVTEPKKDKTLNGTGLLVTGSSNGELCLWKLDQNSSPRISLITKYEKLADSLPVTLARGYFWDANTLDGILLSAHCDSIHFNFPTFQEGEIPLQPIRFGSSLVLSYDLLCAPKVLLLAVGLSNGYVELYFTDKCCSSDFVKGVSLIQAHSGWIRDVAFRSTLESADESCRIYLATSSDTLIRIWSLVSTSTTDPTEQIDDGELKLKPLLLKITSSFNKDITVNISFEVKLDSVLVLQLVSSSMDKNVVIWEPSSQHQDSIWVPAKRIGEVGGEAVGFYDAIFSPDGSKVLYHSFFGALLMWQVEEEASQVEFTIGGHFGSVTDLDWEKSGSYLVTCSLDKTTRIFSQLKESQDFVEVARPQLHGHSLNCLASVSSNFFVSGGEEKIFRVFQTTFSFVETMRQLCGVSVEMWNDCNSVYAASQPELGFLEKKCVFTVAPTDEQLSTSTLFPEIHKLYGHGFEVFAVSANHKGTLLATGCKASHAEHATIMIWSTVDWQRKSILSAHQLTITQMCFSPNDQYLLSVSRDRTWNLFGQTTDSENDFVIVSSGDKRTSGHSRIIWTAAWSHDSSYFATASRDKILNVWRLLNEDLYFLAAGLDNGQIVLLKWNSDNISSTSGFHVIREMNQNEAFCGNVSRIHFRPVTIKSQEKEEHNSGHAVEFAACSSTHIVKVYRFTC</sequence>
<organism evidence="12 13">
    <name type="scientific">Ditylenchus dipsaci</name>
    <dbReference type="NCBI Taxonomy" id="166011"/>
    <lineage>
        <taxon>Eukaryota</taxon>
        <taxon>Metazoa</taxon>
        <taxon>Ecdysozoa</taxon>
        <taxon>Nematoda</taxon>
        <taxon>Chromadorea</taxon>
        <taxon>Rhabditida</taxon>
        <taxon>Tylenchina</taxon>
        <taxon>Tylenchomorpha</taxon>
        <taxon>Sphaerularioidea</taxon>
        <taxon>Anguinidae</taxon>
        <taxon>Anguininae</taxon>
        <taxon>Ditylenchus</taxon>
    </lineage>
</organism>
<evidence type="ECO:0000256" key="8">
    <source>
        <dbReference type="ARBA" id="ARBA00022694"/>
    </source>
</evidence>
<comment type="pathway">
    <text evidence="3">tRNA modification; 5-methoxycarbonylmethyl-2-thiouridine-tRNA biosynthesis.</text>
</comment>
<dbReference type="PROSITE" id="PS50294">
    <property type="entry name" value="WD_REPEATS_REGION"/>
    <property type="match status" value="1"/>
</dbReference>
<dbReference type="Pfam" id="PF00400">
    <property type="entry name" value="WD40"/>
    <property type="match status" value="4"/>
</dbReference>
<evidence type="ECO:0000256" key="9">
    <source>
        <dbReference type="ARBA" id="ARBA00022737"/>
    </source>
</evidence>
<feature type="repeat" description="WD" evidence="11">
    <location>
        <begin position="363"/>
        <end position="395"/>
    </location>
</feature>
<dbReference type="AlphaFoldDB" id="A0A915D460"/>
<dbReference type="PROSITE" id="PS50082">
    <property type="entry name" value="WD_REPEATS_2"/>
    <property type="match status" value="2"/>
</dbReference>
<evidence type="ECO:0000256" key="5">
    <source>
        <dbReference type="ARBA" id="ARBA00020267"/>
    </source>
</evidence>
<name>A0A915D460_9BILA</name>
<dbReference type="GO" id="GO:0033588">
    <property type="term" value="C:elongator holoenzyme complex"/>
    <property type="evidence" value="ECO:0007669"/>
    <property type="project" value="InterPro"/>
</dbReference>
<dbReference type="PANTHER" id="PTHR44111">
    <property type="entry name" value="ELONGATOR COMPLEX PROTEIN 2"/>
    <property type="match status" value="1"/>
</dbReference>
<keyword evidence="9" id="KW-0677">Repeat</keyword>
<dbReference type="GO" id="GO:0005634">
    <property type="term" value="C:nucleus"/>
    <property type="evidence" value="ECO:0007669"/>
    <property type="project" value="UniProtKB-SubCell"/>
</dbReference>
<accession>A0A915D460</accession>
<evidence type="ECO:0000313" key="12">
    <source>
        <dbReference type="Proteomes" id="UP000887574"/>
    </source>
</evidence>
<dbReference type="InterPro" id="IPR001680">
    <property type="entry name" value="WD40_rpt"/>
</dbReference>
<dbReference type="WBParaSite" id="jg15659.2">
    <property type="protein sequence ID" value="jg15659.2"/>
    <property type="gene ID" value="jg15659"/>
</dbReference>
<dbReference type="Gene3D" id="2.130.10.10">
    <property type="entry name" value="YVTN repeat-like/Quinoprotein amine dehydrogenase"/>
    <property type="match status" value="3"/>
</dbReference>
<keyword evidence="10" id="KW-0539">Nucleus</keyword>
<dbReference type="InterPro" id="IPR015943">
    <property type="entry name" value="WD40/YVTN_repeat-like_dom_sf"/>
</dbReference>
<dbReference type="SMART" id="SM00320">
    <property type="entry name" value="WD40"/>
    <property type="match status" value="7"/>
</dbReference>
<dbReference type="InterPro" id="IPR036322">
    <property type="entry name" value="WD40_repeat_dom_sf"/>
</dbReference>
<evidence type="ECO:0000256" key="2">
    <source>
        <dbReference type="ARBA" id="ARBA00004496"/>
    </source>
</evidence>
<reference evidence="13" key="1">
    <citation type="submission" date="2022-11" db="UniProtKB">
        <authorList>
            <consortium name="WormBaseParasite"/>
        </authorList>
    </citation>
    <scope>IDENTIFICATION</scope>
</reference>
<feature type="repeat" description="WD" evidence="11">
    <location>
        <begin position="602"/>
        <end position="635"/>
    </location>
</feature>
<evidence type="ECO:0000256" key="1">
    <source>
        <dbReference type="ARBA" id="ARBA00004123"/>
    </source>
</evidence>
<proteinExistence type="inferred from homology"/>
<evidence type="ECO:0000256" key="6">
    <source>
        <dbReference type="ARBA" id="ARBA00022490"/>
    </source>
</evidence>
<dbReference type="GO" id="GO:0005737">
    <property type="term" value="C:cytoplasm"/>
    <property type="evidence" value="ECO:0007669"/>
    <property type="project" value="UniProtKB-SubCell"/>
</dbReference>
<dbReference type="GO" id="GO:0002098">
    <property type="term" value="P:tRNA wobble uridine modification"/>
    <property type="evidence" value="ECO:0007669"/>
    <property type="project" value="InterPro"/>
</dbReference>
<dbReference type="SUPFAM" id="SSF50978">
    <property type="entry name" value="WD40 repeat-like"/>
    <property type="match status" value="2"/>
</dbReference>
<keyword evidence="12" id="KW-1185">Reference proteome</keyword>
<evidence type="ECO:0000256" key="4">
    <source>
        <dbReference type="ARBA" id="ARBA00005881"/>
    </source>
</evidence>
<keyword evidence="7 11" id="KW-0853">WD repeat</keyword>
<dbReference type="InterPro" id="IPR037289">
    <property type="entry name" value="Elp2"/>
</dbReference>
<protein>
    <recommendedName>
        <fullName evidence="5">Elongator complex protein 2</fullName>
    </recommendedName>
</protein>
<evidence type="ECO:0000256" key="10">
    <source>
        <dbReference type="ARBA" id="ARBA00023242"/>
    </source>
</evidence>
<dbReference type="Proteomes" id="UP000887574">
    <property type="component" value="Unplaced"/>
</dbReference>
<evidence type="ECO:0000313" key="13">
    <source>
        <dbReference type="WBParaSite" id="jg15659.2"/>
    </source>
</evidence>